<keyword evidence="1" id="KW-0812">Transmembrane</keyword>
<dbReference type="OrthoDB" id="1261310at2"/>
<keyword evidence="3" id="KW-1185">Reference proteome</keyword>
<dbReference type="KEGG" id="tsa:AciPR4_4138"/>
<evidence type="ECO:0000313" key="2">
    <source>
        <dbReference type="EMBL" id="ADV84886.1"/>
    </source>
</evidence>
<keyword evidence="1" id="KW-0472">Membrane</keyword>
<accession>E8V5C7</accession>
<dbReference type="HOGENOM" id="CLU_1030274_0_0_0"/>
<feature type="transmembrane region" description="Helical" evidence="1">
    <location>
        <begin position="229"/>
        <end position="251"/>
    </location>
</feature>
<reference evidence="2 3" key="1">
    <citation type="journal article" date="2012" name="Stand. Genomic Sci.">
        <title>Complete genome sequence of Terriglobus saanensis type strain SP1PR4(T), an Acidobacteria from tundra soil.</title>
        <authorList>
            <person name="Rawat S.R."/>
            <person name="Mannisto M.K."/>
            <person name="Starovoytov V."/>
            <person name="Goodwin L."/>
            <person name="Nolan M."/>
            <person name="Hauser L."/>
            <person name="Land M."/>
            <person name="Davenport K.W."/>
            <person name="Woyke T."/>
            <person name="Haggblom M.M."/>
        </authorList>
    </citation>
    <scope>NUCLEOTIDE SEQUENCE</scope>
    <source>
        <strain evidence="3">ATCC BAA-1853 / DSM 23119 / SP1PR4</strain>
    </source>
</reference>
<proteinExistence type="predicted"/>
<sequence length="270" mass="29822">MLPITRLCGGLPSGSELGTLTDMGIMVVLMAYAVALTVAASVGAVLLGTLVYVLTRKSGRRRKRAVVASALFPFMCVLFAGAWFVVYASINSLVFDRDPGLGDGWQTPLPNGYALMMIDTTDQGTVYNPKTQGKDGSISLRDDAVFGVRQLQVSQSLIFGARDVGYFGRIGQESKFVDSYFELQTKQNKVIEFKSLEDLRNRASSEGVTLNLRPFEAVFGDYRTTWFDYISGLILIVVPLIGFGLLVRWVWTIRRVREDSPHLATLEETP</sequence>
<protein>
    <submittedName>
        <fullName evidence="2">Uncharacterized protein</fullName>
    </submittedName>
</protein>
<dbReference type="Proteomes" id="UP000006844">
    <property type="component" value="Chromosome"/>
</dbReference>
<feature type="transmembrane region" description="Helical" evidence="1">
    <location>
        <begin position="66"/>
        <end position="90"/>
    </location>
</feature>
<evidence type="ECO:0000256" key="1">
    <source>
        <dbReference type="SAM" id="Phobius"/>
    </source>
</evidence>
<feature type="transmembrane region" description="Helical" evidence="1">
    <location>
        <begin position="25"/>
        <end position="54"/>
    </location>
</feature>
<dbReference type="EMBL" id="CP002467">
    <property type="protein sequence ID" value="ADV84886.1"/>
    <property type="molecule type" value="Genomic_DNA"/>
</dbReference>
<evidence type="ECO:0000313" key="3">
    <source>
        <dbReference type="Proteomes" id="UP000006844"/>
    </source>
</evidence>
<name>E8V5C7_TERSS</name>
<keyword evidence="1" id="KW-1133">Transmembrane helix</keyword>
<organism evidence="2 3">
    <name type="scientific">Terriglobus saanensis (strain ATCC BAA-1853 / DSM 23119 / SP1PR4)</name>
    <dbReference type="NCBI Taxonomy" id="401053"/>
    <lineage>
        <taxon>Bacteria</taxon>
        <taxon>Pseudomonadati</taxon>
        <taxon>Acidobacteriota</taxon>
        <taxon>Terriglobia</taxon>
        <taxon>Terriglobales</taxon>
        <taxon>Acidobacteriaceae</taxon>
        <taxon>Terriglobus</taxon>
    </lineage>
</organism>
<gene>
    <name evidence="2" type="ordered locus">AciPR4_4138</name>
</gene>
<dbReference type="AlphaFoldDB" id="E8V5C7"/>